<name>A0ACA9Q0T9_9GLOM</name>
<dbReference type="EMBL" id="CAJVPT010043312">
    <property type="protein sequence ID" value="CAG8731998.1"/>
    <property type="molecule type" value="Genomic_DNA"/>
</dbReference>
<dbReference type="Proteomes" id="UP000789525">
    <property type="component" value="Unassembled WGS sequence"/>
</dbReference>
<proteinExistence type="predicted"/>
<organism evidence="1 2">
    <name type="scientific">Acaulospora colombiana</name>
    <dbReference type="NCBI Taxonomy" id="27376"/>
    <lineage>
        <taxon>Eukaryota</taxon>
        <taxon>Fungi</taxon>
        <taxon>Fungi incertae sedis</taxon>
        <taxon>Mucoromycota</taxon>
        <taxon>Glomeromycotina</taxon>
        <taxon>Glomeromycetes</taxon>
        <taxon>Diversisporales</taxon>
        <taxon>Acaulosporaceae</taxon>
        <taxon>Acaulospora</taxon>
    </lineage>
</organism>
<reference evidence="1" key="1">
    <citation type="submission" date="2021-06" db="EMBL/GenBank/DDBJ databases">
        <authorList>
            <person name="Kallberg Y."/>
            <person name="Tangrot J."/>
            <person name="Rosling A."/>
        </authorList>
    </citation>
    <scope>NUCLEOTIDE SEQUENCE</scope>
    <source>
        <strain evidence="1">CL356</strain>
    </source>
</reference>
<comment type="caution">
    <text evidence="1">The sequence shown here is derived from an EMBL/GenBank/DDBJ whole genome shotgun (WGS) entry which is preliminary data.</text>
</comment>
<feature type="non-terminal residue" evidence="1">
    <location>
        <position position="122"/>
    </location>
</feature>
<sequence length="122" mass="14021">MVSVVEHDGVVQNEQRKGYEMRVRCSSEHKYERILDSGRVTSSFRVATRRRRAFLLGHDSQQLALLQIDRPCRLESVNNVFRLPSCPVVDALLPPPEQTATVSQTTLPSFEYSFPYPHLETF</sequence>
<evidence type="ECO:0000313" key="2">
    <source>
        <dbReference type="Proteomes" id="UP000789525"/>
    </source>
</evidence>
<gene>
    <name evidence="1" type="ORF">ACOLOM_LOCUS11698</name>
</gene>
<evidence type="ECO:0000313" key="1">
    <source>
        <dbReference type="EMBL" id="CAG8731998.1"/>
    </source>
</evidence>
<accession>A0ACA9Q0T9</accession>
<keyword evidence="2" id="KW-1185">Reference proteome</keyword>
<protein>
    <submittedName>
        <fullName evidence="1">580_t:CDS:1</fullName>
    </submittedName>
</protein>